<protein>
    <recommendedName>
        <fullName evidence="5">4Fe-4S Mo/W bis-MGD-type domain-containing protein</fullName>
    </recommendedName>
</protein>
<dbReference type="SUPFAM" id="SSF53706">
    <property type="entry name" value="Formate dehydrogenase/DMSO reductase, domains 1-3"/>
    <property type="match status" value="1"/>
</dbReference>
<keyword evidence="2" id="KW-0479">Metal-binding</keyword>
<evidence type="ECO:0000259" key="5">
    <source>
        <dbReference type="PROSITE" id="PS51669"/>
    </source>
</evidence>
<dbReference type="GO" id="GO:0016020">
    <property type="term" value="C:membrane"/>
    <property type="evidence" value="ECO:0007669"/>
    <property type="project" value="TreeGrafter"/>
</dbReference>
<dbReference type="Pfam" id="PF00384">
    <property type="entry name" value="Molybdopterin"/>
    <property type="match status" value="1"/>
</dbReference>
<dbReference type="EMBL" id="UINC01008709">
    <property type="protein sequence ID" value="SVA39166.1"/>
    <property type="molecule type" value="Genomic_DNA"/>
</dbReference>
<evidence type="ECO:0000256" key="1">
    <source>
        <dbReference type="ARBA" id="ARBA00022485"/>
    </source>
</evidence>
<gene>
    <name evidence="6" type="ORF">METZ01_LOCUS92020</name>
</gene>
<evidence type="ECO:0000256" key="3">
    <source>
        <dbReference type="ARBA" id="ARBA00023004"/>
    </source>
</evidence>
<dbReference type="Gene3D" id="3.40.50.12440">
    <property type="match status" value="3"/>
</dbReference>
<dbReference type="GO" id="GO:0046872">
    <property type="term" value="F:metal ion binding"/>
    <property type="evidence" value="ECO:0007669"/>
    <property type="project" value="UniProtKB-KW"/>
</dbReference>
<keyword evidence="1" id="KW-0004">4Fe-4S</keyword>
<dbReference type="PANTHER" id="PTHR43105:SF2">
    <property type="entry name" value="RESPIRATORY NITRATE REDUCTASE 2 ALPHA CHAIN"/>
    <property type="match status" value="1"/>
</dbReference>
<evidence type="ECO:0000313" key="6">
    <source>
        <dbReference type="EMBL" id="SVA39166.1"/>
    </source>
</evidence>
<feature type="domain" description="4Fe-4S Mo/W bis-MGD-type" evidence="5">
    <location>
        <begin position="53"/>
        <end position="117"/>
    </location>
</feature>
<dbReference type="InterPro" id="IPR006963">
    <property type="entry name" value="Mopterin_OxRdtase_4Fe-4S_dom"/>
</dbReference>
<keyword evidence="3" id="KW-0408">Iron</keyword>
<organism evidence="6">
    <name type="scientific">marine metagenome</name>
    <dbReference type="NCBI Taxonomy" id="408172"/>
    <lineage>
        <taxon>unclassified sequences</taxon>
        <taxon>metagenomes</taxon>
        <taxon>ecological metagenomes</taxon>
    </lineage>
</organism>
<evidence type="ECO:0000256" key="4">
    <source>
        <dbReference type="ARBA" id="ARBA00023014"/>
    </source>
</evidence>
<dbReference type="PROSITE" id="PS51669">
    <property type="entry name" value="4FE4S_MOW_BIS_MGD"/>
    <property type="match status" value="1"/>
</dbReference>
<dbReference type="InterPro" id="IPR050123">
    <property type="entry name" value="Prok_molybdopt-oxidoreductase"/>
</dbReference>
<keyword evidence="4" id="KW-0411">Iron-sulfur</keyword>
<evidence type="ECO:0000256" key="2">
    <source>
        <dbReference type="ARBA" id="ARBA00022723"/>
    </source>
</evidence>
<dbReference type="PANTHER" id="PTHR43105">
    <property type="entry name" value="RESPIRATORY NITRATE REDUCTASE"/>
    <property type="match status" value="1"/>
</dbReference>
<dbReference type="GO" id="GO:0051539">
    <property type="term" value="F:4 iron, 4 sulfur cluster binding"/>
    <property type="evidence" value="ECO:0007669"/>
    <property type="project" value="UniProtKB-KW"/>
</dbReference>
<name>A0A381VFM4_9ZZZZ</name>
<proteinExistence type="predicted"/>
<feature type="non-terminal residue" evidence="6">
    <location>
        <position position="692"/>
    </location>
</feature>
<dbReference type="PROSITE" id="PS51318">
    <property type="entry name" value="TAT"/>
    <property type="match status" value="1"/>
</dbReference>
<reference evidence="6" key="1">
    <citation type="submission" date="2018-05" db="EMBL/GenBank/DDBJ databases">
        <authorList>
            <person name="Lanie J.A."/>
            <person name="Ng W.-L."/>
            <person name="Kazmierczak K.M."/>
            <person name="Andrzejewski T.M."/>
            <person name="Davidsen T.M."/>
            <person name="Wayne K.J."/>
            <person name="Tettelin H."/>
            <person name="Glass J.I."/>
            <person name="Rusch D."/>
            <person name="Podicherti R."/>
            <person name="Tsui H.-C.T."/>
            <person name="Winkler M.E."/>
        </authorList>
    </citation>
    <scope>NUCLEOTIDE SEQUENCE</scope>
</reference>
<sequence>MNPTTTTRRGFVTATAALGLSLKYGCSSETPEQRPAQIYRGWEDLMRNKWTWDRVVRGSRGINCTGHCAFNLYVRNGIVWREEQQGEYGASGDDVPDYGPRGCQKGLRQAKQMYGKQRVLYPMKRVGERAEGQWQRISWDQALTEIADKFIDYAVTDGPTSISYAMGTAMILKRAVFGGLFRFGNITGCEIPETFAGVGDLPVGAFMTLGHPLPGDNMAAVYKSKCCLVWVCNPAATRIPDAHFFWEARYNGTDVVVISPDFNPSAMHASKWVNLKPGTDAALAMAMVQTIIADGTIDWEYVREQTDLPFLVRLDNQKFLRASDLDDAGQEDGFYFWDADKQAPVLAPGTGFKPAFGPAAEEPKESLLLGDFEPALEGQWTVASKDGDVAVTTVYELVKQNAQNYTPENVAEITGVNPSVTRNIARSFAGSGAGMIFAGYRVNKWLHGDLILRAWLLMCALTGDTGRAGGGVQTTNLPRADGLNKYAFDGLGPRLRVAALAVWDYAKSDNQQLNAAIYGDEIADHIDSHYREAIERRWMPDYSKKPWNMAIMAGHNPVSWRASGERWRETALSKVKTLVAITPDMSATAMHSDYVLPAAHHYEIQDMTMEGRTPYVHVLNAAVEPLGDSKPDWFIQKELLEKISQLAVERSIGPIQDSMFGQPIERDYTQAGELFTLNGKFKEPRDVVEFLF</sequence>
<accession>A0A381VFM4</accession>
<dbReference type="InterPro" id="IPR006656">
    <property type="entry name" value="Mopterin_OxRdtase"/>
</dbReference>
<dbReference type="GO" id="GO:0016491">
    <property type="term" value="F:oxidoreductase activity"/>
    <property type="evidence" value="ECO:0007669"/>
    <property type="project" value="InterPro"/>
</dbReference>
<dbReference type="AlphaFoldDB" id="A0A381VFM4"/>
<dbReference type="InterPro" id="IPR006311">
    <property type="entry name" value="TAT_signal"/>
</dbReference>